<gene>
    <name evidence="2" type="ORF">NCTC11819_00215</name>
</gene>
<dbReference type="SUPFAM" id="SSF89550">
    <property type="entry name" value="PHP domain-like"/>
    <property type="match status" value="1"/>
</dbReference>
<dbReference type="InterPro" id="IPR016195">
    <property type="entry name" value="Pol/histidinol_Pase-like"/>
</dbReference>
<proteinExistence type="predicted"/>
<dbReference type="SMART" id="SM00481">
    <property type="entry name" value="POLIIIAc"/>
    <property type="match status" value="1"/>
</dbReference>
<dbReference type="InterPro" id="IPR052018">
    <property type="entry name" value="PHP_domain"/>
</dbReference>
<evidence type="ECO:0000313" key="2">
    <source>
        <dbReference type="EMBL" id="STO15673.1"/>
    </source>
</evidence>
<evidence type="ECO:0000259" key="1">
    <source>
        <dbReference type="SMART" id="SM00481"/>
    </source>
</evidence>
<feature type="domain" description="Polymerase/histidinol phosphatase N-terminal" evidence="1">
    <location>
        <begin position="5"/>
        <end position="76"/>
    </location>
</feature>
<dbReference type="Gene3D" id="3.20.20.140">
    <property type="entry name" value="Metal-dependent hydrolases"/>
    <property type="match status" value="1"/>
</dbReference>
<evidence type="ECO:0000313" key="3">
    <source>
        <dbReference type="Proteomes" id="UP000255284"/>
    </source>
</evidence>
<dbReference type="EMBL" id="UGGQ01000006">
    <property type="protein sequence ID" value="STO15673.1"/>
    <property type="molecule type" value="Genomic_DNA"/>
</dbReference>
<keyword evidence="2" id="KW-0378">Hydrolase</keyword>
<protein>
    <submittedName>
        <fullName evidence="2">Histidinol phosphatase and related hydrolases of the PHP family</fullName>
    </submittedName>
</protein>
<dbReference type="RefSeq" id="WP_004012812.1">
    <property type="nucleotide sequence ID" value="NZ_CAMPNB010000011.1"/>
</dbReference>
<reference evidence="2 3" key="1">
    <citation type="submission" date="2018-06" db="EMBL/GenBank/DDBJ databases">
        <authorList>
            <consortium name="Pathogen Informatics"/>
            <person name="Doyle S."/>
        </authorList>
    </citation>
    <scope>NUCLEOTIDE SEQUENCE [LARGE SCALE GENOMIC DNA]</scope>
    <source>
        <strain evidence="2 3">NCTC11819</strain>
    </source>
</reference>
<dbReference type="GO" id="GO:0035312">
    <property type="term" value="F:5'-3' DNA exonuclease activity"/>
    <property type="evidence" value="ECO:0007669"/>
    <property type="project" value="TreeGrafter"/>
</dbReference>
<dbReference type="Proteomes" id="UP000255284">
    <property type="component" value="Unassembled WGS sequence"/>
</dbReference>
<accession>A0A2J9KQ12</accession>
<organism evidence="2 3">
    <name type="scientific">Mobiluncus mulieris</name>
    <dbReference type="NCBI Taxonomy" id="2052"/>
    <lineage>
        <taxon>Bacteria</taxon>
        <taxon>Bacillati</taxon>
        <taxon>Actinomycetota</taxon>
        <taxon>Actinomycetes</taxon>
        <taxon>Actinomycetales</taxon>
        <taxon>Actinomycetaceae</taxon>
        <taxon>Mobiluncus</taxon>
    </lineage>
</organism>
<sequence length="293" mass="31462">MELHIDPHVHSALSDGTDAPRDLLLRAREVGLDVVGAVDHDTFDHWASFHEAHAELLAAGANPPAVLLGSEISTSVGLQPVHLLVYLPDPSRGHLRAVLQNVHDERLVRLQRMVENISTDYPITWAEVIAEVPGLTPGRPHLGDALVKKGYFATRSEAFDRVLGPHSPYYVSRPVVDTFEVVAAGLADGGVPVIAHPFAAKRGKRPLQADTVRDLARAGVAGIEVYHRELGAAPRDLALGLAEELGLFVSGGSDYHGRGKPNVLGENLMPSSSLEPILQRGATPLLGELPTRN</sequence>
<dbReference type="OrthoDB" id="9804333at2"/>
<dbReference type="PANTHER" id="PTHR42924">
    <property type="entry name" value="EXONUCLEASE"/>
    <property type="match status" value="1"/>
</dbReference>
<dbReference type="GeneID" id="61167518"/>
<dbReference type="InterPro" id="IPR003141">
    <property type="entry name" value="Pol/His_phosphatase_N"/>
</dbReference>
<comment type="caution">
    <text evidence="2">The sequence shown here is derived from an EMBL/GenBank/DDBJ whole genome shotgun (WGS) entry which is preliminary data.</text>
</comment>
<dbReference type="GO" id="GO:0004534">
    <property type="term" value="F:5'-3' RNA exonuclease activity"/>
    <property type="evidence" value="ECO:0007669"/>
    <property type="project" value="TreeGrafter"/>
</dbReference>
<dbReference type="Gene3D" id="1.10.150.650">
    <property type="match status" value="1"/>
</dbReference>
<name>A0A2J9KQ12_9ACTO</name>
<dbReference type="PANTHER" id="PTHR42924:SF3">
    <property type="entry name" value="POLYMERASE_HISTIDINOL PHOSPHATASE N-TERMINAL DOMAIN-CONTAINING PROTEIN"/>
    <property type="match status" value="1"/>
</dbReference>
<dbReference type="AlphaFoldDB" id="A0A2J9KQ12"/>